<dbReference type="EMBL" id="RZUI01000001">
    <property type="protein sequence ID" value="KAA8831993.1"/>
    <property type="molecule type" value="Genomic_DNA"/>
</dbReference>
<dbReference type="Proteomes" id="UP000412028">
    <property type="component" value="Unassembled WGS sequence"/>
</dbReference>
<accession>A0A5M9ZXK0</accession>
<dbReference type="OrthoDB" id="89044at2"/>
<dbReference type="Gene3D" id="3.40.1440.10">
    <property type="entry name" value="GIY-YIG endonuclease"/>
    <property type="match status" value="1"/>
</dbReference>
<dbReference type="AlphaFoldDB" id="A0A5M9ZXK0"/>
<feature type="compositionally biased region" description="Acidic residues" evidence="1">
    <location>
        <begin position="9"/>
        <end position="18"/>
    </location>
</feature>
<dbReference type="SUPFAM" id="SSF82771">
    <property type="entry name" value="GIY-YIG endonuclease"/>
    <property type="match status" value="1"/>
</dbReference>
<dbReference type="InterPro" id="IPR000305">
    <property type="entry name" value="GIY-YIG_endonuc"/>
</dbReference>
<feature type="region of interest" description="Disordered" evidence="1">
    <location>
        <begin position="1"/>
        <end position="45"/>
    </location>
</feature>
<reference evidence="3 4" key="1">
    <citation type="journal article" date="2019" name="Syst. Appl. Microbiol.">
        <title>Characterization of Bifidobacterium species in feaces of the Egyptian fruit bat: Description of B. vespertilionis sp. nov. and B. rousetti sp. nov.</title>
        <authorList>
            <person name="Modesto M."/>
            <person name="Satti M."/>
            <person name="Watanabe K."/>
            <person name="Puglisi E."/>
            <person name="Morelli L."/>
            <person name="Huang C.-H."/>
            <person name="Liou J.-S."/>
            <person name="Miyashita M."/>
            <person name="Tamura T."/>
            <person name="Saito S."/>
            <person name="Mori K."/>
            <person name="Huang L."/>
            <person name="Sciavilla P."/>
            <person name="Sandri C."/>
            <person name="Spiezio C."/>
            <person name="Vitali F."/>
            <person name="Cavalieri D."/>
            <person name="Perpetuini G."/>
            <person name="Tofalo R."/>
            <person name="Bonetti A."/>
            <person name="Arita M."/>
            <person name="Mattarelli P."/>
        </authorList>
    </citation>
    <scope>NUCLEOTIDE SEQUENCE [LARGE SCALE GENOMIC DNA]</scope>
    <source>
        <strain evidence="3 4">RST7</strain>
    </source>
</reference>
<protein>
    <submittedName>
        <fullName evidence="3">GIY-YIG nuclease family protein</fullName>
    </submittedName>
</protein>
<evidence type="ECO:0000313" key="3">
    <source>
        <dbReference type="EMBL" id="KAA8831993.1"/>
    </source>
</evidence>
<dbReference type="PROSITE" id="PS50164">
    <property type="entry name" value="GIY_YIG"/>
    <property type="match status" value="1"/>
</dbReference>
<sequence>MFTMTEEPIQAEEEPIGAEPDRDDACEQAPEEPGIEAPAPDDDEPVLTLNDLLGFEQKDLKNIRIRLLNPPADDRGNDPIKQYVNDPEDVTSGWMFWQLGRKADDAEDGKRDTARMFRVGNIAIGLIQLGPNSDRWLLATVKTITSDNGGYKYGTFTGDDVEKYRPYFGRVIVNYKRRGSAQNPIRRADTNPDLFTVEQVLPKPYDPDAHWPGYDNVRVTYRELKRLITGKRQNPEWVNSLRQQLAVYCITDLNTGKLYIGSATSEEGGLLTRWRGYVNDLTGGNKELNTIRDTLGEDYIRDNFQYSILEAYNHSRSDDYVLEREKWWKKTLDSYSPHGYNDN</sequence>
<evidence type="ECO:0000313" key="4">
    <source>
        <dbReference type="Proteomes" id="UP000412028"/>
    </source>
</evidence>
<dbReference type="InterPro" id="IPR035901">
    <property type="entry name" value="GIY-YIG_endonuc_sf"/>
</dbReference>
<evidence type="ECO:0000256" key="1">
    <source>
        <dbReference type="SAM" id="MobiDB-lite"/>
    </source>
</evidence>
<dbReference type="CDD" id="cd10446">
    <property type="entry name" value="GIY-YIG_unchar_1"/>
    <property type="match status" value="1"/>
</dbReference>
<proteinExistence type="predicted"/>
<evidence type="ECO:0000259" key="2">
    <source>
        <dbReference type="PROSITE" id="PS50164"/>
    </source>
</evidence>
<feature type="domain" description="GIY-YIG" evidence="2">
    <location>
        <begin position="243"/>
        <end position="342"/>
    </location>
</feature>
<organism evidence="3 4">
    <name type="scientific">Bifidobacterium tissieri</name>
    <dbReference type="NCBI Taxonomy" id="1630162"/>
    <lineage>
        <taxon>Bacteria</taxon>
        <taxon>Bacillati</taxon>
        <taxon>Actinomycetota</taxon>
        <taxon>Actinomycetes</taxon>
        <taxon>Bifidobacteriales</taxon>
        <taxon>Bifidobacteriaceae</taxon>
        <taxon>Bifidobacterium</taxon>
    </lineage>
</organism>
<feature type="compositionally biased region" description="Acidic residues" evidence="1">
    <location>
        <begin position="26"/>
        <end position="45"/>
    </location>
</feature>
<gene>
    <name evidence="3" type="ORF">EMO89_00240</name>
</gene>
<comment type="caution">
    <text evidence="3">The sequence shown here is derived from an EMBL/GenBank/DDBJ whole genome shotgun (WGS) entry which is preliminary data.</text>
</comment>
<name>A0A5M9ZXK0_9BIFI</name>